<evidence type="ECO:0000313" key="2">
    <source>
        <dbReference type="EMBL" id="WDV09381.1"/>
    </source>
</evidence>
<evidence type="ECO:0000256" key="1">
    <source>
        <dbReference type="SAM" id="Phobius"/>
    </source>
</evidence>
<keyword evidence="2" id="KW-0614">Plasmid</keyword>
<keyword evidence="1" id="KW-1133">Transmembrane helix</keyword>
<dbReference type="AlphaFoldDB" id="A0AAJ5RQW8"/>
<dbReference type="RefSeq" id="WP_274797591.1">
    <property type="nucleotide sequence ID" value="NZ_CP113528.1"/>
</dbReference>
<organism evidence="2 3">
    <name type="scientific">Lysinibacillus irui</name>
    <dbReference type="NCBI Taxonomy" id="2998077"/>
    <lineage>
        <taxon>Bacteria</taxon>
        <taxon>Bacillati</taxon>
        <taxon>Bacillota</taxon>
        <taxon>Bacilli</taxon>
        <taxon>Bacillales</taxon>
        <taxon>Bacillaceae</taxon>
        <taxon>Lysinibacillus</taxon>
    </lineage>
</organism>
<protein>
    <submittedName>
        <fullName evidence="2">Uncharacterized protein</fullName>
    </submittedName>
</protein>
<sequence>MREMRFLYVILAIMVIPVLYVVVLSFQDSQIIEGTIQQKSFQEKKCTQEPTFDPAFNMVMLKENCEGPNWTIRINNKQYDVTEHLYNKLEINSSYSFSYHPLKGMSLLEVRNHATSNN</sequence>
<name>A0AAJ5RQW8_9BACI</name>
<accession>A0AAJ5RQW8</accession>
<keyword evidence="1" id="KW-0812">Transmembrane</keyword>
<evidence type="ECO:0000313" key="3">
    <source>
        <dbReference type="Proteomes" id="UP001219585"/>
    </source>
</evidence>
<geneLocation type="plasmid" evidence="2 3">
    <name>unnamed</name>
</geneLocation>
<feature type="transmembrane region" description="Helical" evidence="1">
    <location>
        <begin position="6"/>
        <end position="26"/>
    </location>
</feature>
<keyword evidence="1" id="KW-0472">Membrane</keyword>
<gene>
    <name evidence="2" type="ORF">OU989_22960</name>
</gene>
<dbReference type="KEGG" id="liu:OU989_22960"/>
<proteinExistence type="predicted"/>
<dbReference type="EMBL" id="CP113528">
    <property type="protein sequence ID" value="WDV09381.1"/>
    <property type="molecule type" value="Genomic_DNA"/>
</dbReference>
<reference evidence="2" key="1">
    <citation type="submission" date="2022-11" db="EMBL/GenBank/DDBJ databases">
        <title>Lysinibacillus irui.</title>
        <authorList>
            <person name="Akintayo S.O."/>
        </authorList>
    </citation>
    <scope>NUCLEOTIDE SEQUENCE</scope>
    <source>
        <strain evidence="2">IRB4-01</strain>
        <plasmid evidence="2">unnamed</plasmid>
    </source>
</reference>
<dbReference type="Proteomes" id="UP001219585">
    <property type="component" value="Plasmid unnamed"/>
</dbReference>